<keyword evidence="4" id="KW-1185">Reference proteome</keyword>
<dbReference type="Gene3D" id="3.10.290.10">
    <property type="entry name" value="RNA-binding S4 domain"/>
    <property type="match status" value="1"/>
</dbReference>
<name>A0A4R6Q988_9FIRM</name>
<dbReference type="InterPro" id="IPR012677">
    <property type="entry name" value="Nucleotide-bd_a/b_plait_sf"/>
</dbReference>
<dbReference type="InterPro" id="IPR040591">
    <property type="entry name" value="RqcP2_RBD"/>
</dbReference>
<feature type="domain" description="RNA-binding S4" evidence="2">
    <location>
        <begin position="176"/>
        <end position="233"/>
    </location>
</feature>
<dbReference type="RefSeq" id="WP_133527937.1">
    <property type="nucleotide sequence ID" value="NZ_CALCQM010000154.1"/>
</dbReference>
<evidence type="ECO:0000256" key="1">
    <source>
        <dbReference type="PROSITE-ProRule" id="PRU00182"/>
    </source>
</evidence>
<gene>
    <name evidence="3" type="ORF">EV211_10724</name>
</gene>
<dbReference type="OrthoDB" id="9812787at2"/>
<organism evidence="3 4">
    <name type="scientific">Aminicella lysinilytica</name>
    <dbReference type="NCBI Taxonomy" id="433323"/>
    <lineage>
        <taxon>Bacteria</taxon>
        <taxon>Bacillati</taxon>
        <taxon>Bacillota</taxon>
        <taxon>Clostridia</taxon>
        <taxon>Peptostreptococcales</taxon>
        <taxon>Anaerovoracaceae</taxon>
        <taxon>Aminicella</taxon>
    </lineage>
</organism>
<dbReference type="Pfam" id="PF17774">
    <property type="entry name" value="YlmH_RBD"/>
    <property type="match status" value="1"/>
</dbReference>
<evidence type="ECO:0000313" key="4">
    <source>
        <dbReference type="Proteomes" id="UP000295500"/>
    </source>
</evidence>
<dbReference type="SMART" id="SM00363">
    <property type="entry name" value="S4"/>
    <property type="match status" value="1"/>
</dbReference>
<protein>
    <submittedName>
        <fullName evidence="3">RNA-binding protein YlmH</fullName>
    </submittedName>
</protein>
<accession>A0A4R6Q988</accession>
<evidence type="ECO:0000259" key="2">
    <source>
        <dbReference type="SMART" id="SM00363"/>
    </source>
</evidence>
<dbReference type="GO" id="GO:0003723">
    <property type="term" value="F:RNA binding"/>
    <property type="evidence" value="ECO:0007669"/>
    <property type="project" value="UniProtKB-KW"/>
</dbReference>
<reference evidence="3 4" key="1">
    <citation type="submission" date="2019-03" db="EMBL/GenBank/DDBJ databases">
        <title>Genomic Encyclopedia of Type Strains, Phase IV (KMG-IV): sequencing the most valuable type-strain genomes for metagenomic binning, comparative biology and taxonomic classification.</title>
        <authorList>
            <person name="Goeker M."/>
        </authorList>
    </citation>
    <scope>NUCLEOTIDE SEQUENCE [LARGE SCALE GENOMIC DNA]</scope>
    <source>
        <strain evidence="3 4">DSM 28287</strain>
    </source>
</reference>
<dbReference type="Gene3D" id="3.30.70.330">
    <property type="match status" value="1"/>
</dbReference>
<proteinExistence type="predicted"/>
<evidence type="ECO:0000313" key="3">
    <source>
        <dbReference type="EMBL" id="TDP58426.1"/>
    </source>
</evidence>
<dbReference type="EMBL" id="SNXO01000007">
    <property type="protein sequence ID" value="TDP58426.1"/>
    <property type="molecule type" value="Genomic_DNA"/>
</dbReference>
<comment type="caution">
    <text evidence="3">The sequence shown here is derived from an EMBL/GenBank/DDBJ whole genome shotgun (WGS) entry which is preliminary data.</text>
</comment>
<dbReference type="SUPFAM" id="SSF55174">
    <property type="entry name" value="Alpha-L RNA-binding motif"/>
    <property type="match status" value="1"/>
</dbReference>
<dbReference type="AlphaFoldDB" id="A0A4R6Q988"/>
<dbReference type="InterPro" id="IPR002942">
    <property type="entry name" value="S4_RNA-bd"/>
</dbReference>
<dbReference type="Proteomes" id="UP000295500">
    <property type="component" value="Unassembled WGS sequence"/>
</dbReference>
<dbReference type="PROSITE" id="PS50889">
    <property type="entry name" value="S4"/>
    <property type="match status" value="1"/>
</dbReference>
<dbReference type="Gene3D" id="3.30.1370.160">
    <property type="match status" value="1"/>
</dbReference>
<dbReference type="InterPro" id="IPR036986">
    <property type="entry name" value="S4_RNA-bd_sf"/>
</dbReference>
<dbReference type="Pfam" id="PF01479">
    <property type="entry name" value="S4"/>
    <property type="match status" value="1"/>
</dbReference>
<dbReference type="CDD" id="cd00165">
    <property type="entry name" value="S4"/>
    <property type="match status" value="1"/>
</dbReference>
<keyword evidence="1" id="KW-0694">RNA-binding</keyword>
<sequence length="251" mass="27723">MKDDELIIGQAEDKIGQCFERNMPTNTIFLDPHQQSLLRGTVARKDWGCELLFYGGYEDAERVVLLCLPDYATIETAQPLMVIRVSAGVGKGGRQLAHGDYLGSITGLGISRSMIGDILVRSDGADIIVLEEIADYILRNYTKAGRAELSVEVCPIEDLMIPERKLTHVIDTVASLRLDNIVASAFGISRTKATQAIGQGLVFVNHVEATKVDMQLSEGDRIVLRHKGRADLSQVGGRSRKGRVYVEFERY</sequence>